<protein>
    <submittedName>
        <fullName evidence="2">ORF49</fullName>
    </submittedName>
</protein>
<proteinExistence type="predicted"/>
<evidence type="ECO:0000313" key="2">
    <source>
        <dbReference type="EMBL" id="DBA51696.1"/>
    </source>
</evidence>
<dbReference type="EMBL" id="BK067782">
    <property type="protein sequence ID" value="DBA51696.1"/>
    <property type="molecule type" value="Genomic_DNA"/>
</dbReference>
<evidence type="ECO:0000256" key="1">
    <source>
        <dbReference type="SAM" id="MobiDB-lite"/>
    </source>
</evidence>
<accession>A0AAT9J740</accession>
<reference evidence="2" key="1">
    <citation type="journal article" date="2024" name="Environ. Microbiol. Rep.">
        <title>Hiding in plain sight: The discovery of complete genomes of 11 hypothetical spindle-shaped viruses that putatively infect mesophilic ammonia-oxidizing archaea.</title>
        <authorList>
            <person name="Ni Y."/>
            <person name="Xu T."/>
            <person name="Yan S."/>
            <person name="Chen L."/>
            <person name="Wang Y."/>
        </authorList>
    </citation>
    <scope>NUCLEOTIDE SEQUENCE</scope>
    <source>
        <strain evidence="2">NMP1</strain>
    </source>
</reference>
<sequence length="197" mass="22641">MPQSRLPDINTAFIRYRSEAINALHSKNWSAMHGALNGINSLLPMEYQVIISSVDYDQLAKTEITYTCNKCNEAIDKSEIQVFELMPDSMQSLIHGRMFNKVWNCIKCHSTNMLNTTAISQTILQNPTYLGIVPDPPERKDGLMDRMKFSIEIERWGWLVLNEEEFKMAKFRDDNWNKGDEELGGIDTSLDDKEGDN</sequence>
<organism evidence="2">
    <name type="scientific">Nitrosopumilaceae spindle-shaped virus</name>
    <dbReference type="NCBI Taxonomy" id="3065433"/>
    <lineage>
        <taxon>Viruses</taxon>
    </lineage>
</organism>
<reference evidence="2" key="2">
    <citation type="submission" date="2024-03" db="EMBL/GenBank/DDBJ databases">
        <authorList>
            <person name="Ni Y."/>
            <person name="Xu T."/>
            <person name="Yan S."/>
            <person name="Chen L."/>
            <person name="Wang Y."/>
        </authorList>
    </citation>
    <scope>NUCLEOTIDE SEQUENCE</scope>
    <source>
        <strain evidence="2">NMP1</strain>
    </source>
</reference>
<name>A0AAT9J740_9VIRU</name>
<feature type="region of interest" description="Disordered" evidence="1">
    <location>
        <begin position="175"/>
        <end position="197"/>
    </location>
</feature>